<feature type="domain" description="Erythromycin biosynthesis protein CIII-like C-terminal" evidence="1">
    <location>
        <begin position="275"/>
        <end position="397"/>
    </location>
</feature>
<keyword evidence="3" id="KW-1185">Reference proteome</keyword>
<organism evidence="2 3">
    <name type="scientific">Cryobacterium arcticum</name>
    <dbReference type="NCBI Taxonomy" id="670052"/>
    <lineage>
        <taxon>Bacteria</taxon>
        <taxon>Bacillati</taxon>
        <taxon>Actinomycetota</taxon>
        <taxon>Actinomycetes</taxon>
        <taxon>Micrococcales</taxon>
        <taxon>Microbacteriaceae</taxon>
        <taxon>Cryobacterium</taxon>
    </lineage>
</organism>
<proteinExistence type="predicted"/>
<dbReference type="OrthoDB" id="6620093at2"/>
<dbReference type="GO" id="GO:0017000">
    <property type="term" value="P:antibiotic biosynthetic process"/>
    <property type="evidence" value="ECO:0007669"/>
    <property type="project" value="UniProtKB-ARBA"/>
</dbReference>
<dbReference type="EMBL" id="QHLY01000012">
    <property type="protein sequence ID" value="PXA68355.1"/>
    <property type="molecule type" value="Genomic_DNA"/>
</dbReference>
<dbReference type="FunFam" id="3.40.50.2000:FF:000072">
    <property type="entry name" value="Glycosyl transferase"/>
    <property type="match status" value="1"/>
</dbReference>
<dbReference type="Proteomes" id="UP000246722">
    <property type="component" value="Unassembled WGS sequence"/>
</dbReference>
<evidence type="ECO:0000313" key="2">
    <source>
        <dbReference type="EMBL" id="PXA68355.1"/>
    </source>
</evidence>
<dbReference type="Pfam" id="PF06722">
    <property type="entry name" value="EryCIII-like_C"/>
    <property type="match status" value="1"/>
</dbReference>
<accession>A0A317ZUB6</accession>
<dbReference type="PANTHER" id="PTHR48050:SF13">
    <property type="entry name" value="STEROL 3-BETA-GLUCOSYLTRANSFERASE UGT80A2"/>
    <property type="match status" value="1"/>
</dbReference>
<reference evidence="2 3" key="1">
    <citation type="submission" date="2018-05" db="EMBL/GenBank/DDBJ databases">
        <title>Genetic diversity of glacier-inhabiting Cryobacterium bacteria in China and description of Cryobacterium mengkeensis sp. nov. and Arthrobacter glacialis sp. nov.</title>
        <authorList>
            <person name="Liu Q."/>
            <person name="Xin Y.-H."/>
        </authorList>
    </citation>
    <scope>NUCLEOTIDE SEQUENCE [LARGE SCALE GENOMIC DNA]</scope>
    <source>
        <strain evidence="2 3">SK-1</strain>
    </source>
</reference>
<dbReference type="GO" id="GO:0016758">
    <property type="term" value="F:hexosyltransferase activity"/>
    <property type="evidence" value="ECO:0007669"/>
    <property type="project" value="UniProtKB-ARBA"/>
</dbReference>
<dbReference type="GO" id="GO:0008194">
    <property type="term" value="F:UDP-glycosyltransferase activity"/>
    <property type="evidence" value="ECO:0007669"/>
    <property type="project" value="InterPro"/>
</dbReference>
<evidence type="ECO:0000259" key="1">
    <source>
        <dbReference type="Pfam" id="PF06722"/>
    </source>
</evidence>
<sequence>MAHIVLTVMPFAGHVAPSTGLAAELVARGHNVTVYTGSRYRTRFEALGAAVHPWQAAPDFDEHNLAATFPGTDRPGRLAVRADLEQIFIRTVGGQARDLRELHQAHPIDLLLGDVMAFGTGAAAELLALPWVTVSFVPLSYPTASLPLPGMGFTPARGRAGRVRDSVLGRAFALFARGLDRAYGEQRAGLGLPPRATSIALMPYSPRLNLASGCASLDFHRTDLPESVRFVGRLPAVGGAHPLPGWWADLPDRPVVLVTQGTLNIDARQLVRPALEALADADVTVLATTGGVPLPFAAPANARVADFVPFDRALAVASVVISNGGWGGVLESLARGVPMIVAGGDRDKPDVAARVGFSGAGVNMRTGRPSARAVAAAYARVADDPGFRARAQSVAVELDALGGTGWAIDLVEQVLAEVGA</sequence>
<dbReference type="InterPro" id="IPR002213">
    <property type="entry name" value="UDP_glucos_trans"/>
</dbReference>
<dbReference type="InterPro" id="IPR010610">
    <property type="entry name" value="EryCIII-like_C"/>
</dbReference>
<protein>
    <recommendedName>
        <fullName evidence="1">Erythromycin biosynthesis protein CIII-like C-terminal domain-containing protein</fullName>
    </recommendedName>
</protein>
<gene>
    <name evidence="2" type="ORF">CTB96_17215</name>
</gene>
<name>A0A317ZUB6_9MICO</name>
<dbReference type="InterPro" id="IPR050426">
    <property type="entry name" value="Glycosyltransferase_28"/>
</dbReference>
<dbReference type="PANTHER" id="PTHR48050">
    <property type="entry name" value="STEROL 3-BETA-GLUCOSYLTRANSFERASE"/>
    <property type="match status" value="1"/>
</dbReference>
<dbReference type="RefSeq" id="WP_110128022.1">
    <property type="nucleotide sequence ID" value="NZ_QHLY01000012.1"/>
</dbReference>
<comment type="caution">
    <text evidence="2">The sequence shown here is derived from an EMBL/GenBank/DDBJ whole genome shotgun (WGS) entry which is preliminary data.</text>
</comment>
<dbReference type="SUPFAM" id="SSF53756">
    <property type="entry name" value="UDP-Glycosyltransferase/glycogen phosphorylase"/>
    <property type="match status" value="1"/>
</dbReference>
<evidence type="ECO:0000313" key="3">
    <source>
        <dbReference type="Proteomes" id="UP000246722"/>
    </source>
</evidence>
<dbReference type="CDD" id="cd03784">
    <property type="entry name" value="GT1_Gtf-like"/>
    <property type="match status" value="1"/>
</dbReference>
<dbReference type="AlphaFoldDB" id="A0A317ZUB6"/>
<dbReference type="Gene3D" id="3.40.50.2000">
    <property type="entry name" value="Glycogen Phosphorylase B"/>
    <property type="match status" value="2"/>
</dbReference>